<dbReference type="GO" id="GO:0003677">
    <property type="term" value="F:DNA binding"/>
    <property type="evidence" value="ECO:0007669"/>
    <property type="project" value="UniProtKB-KW"/>
</dbReference>
<evidence type="ECO:0000256" key="4">
    <source>
        <dbReference type="ARBA" id="ARBA00023125"/>
    </source>
</evidence>
<evidence type="ECO:0000256" key="8">
    <source>
        <dbReference type="SAM" id="MobiDB-lite"/>
    </source>
</evidence>
<dbReference type="SUPFAM" id="SSF46689">
    <property type="entry name" value="Homeodomain-like"/>
    <property type="match status" value="1"/>
</dbReference>
<feature type="compositionally biased region" description="Polar residues" evidence="8">
    <location>
        <begin position="154"/>
        <end position="166"/>
    </location>
</feature>
<comment type="subcellular location">
    <subcellularLocation>
        <location evidence="1">Nucleus</location>
    </subcellularLocation>
</comment>
<organism evidence="11">
    <name type="scientific">Lilium hybrid division I</name>
    <dbReference type="NCBI Taxonomy" id="156532"/>
    <lineage>
        <taxon>Eukaryota</taxon>
        <taxon>Viridiplantae</taxon>
        <taxon>Streptophyta</taxon>
        <taxon>Embryophyta</taxon>
        <taxon>Tracheophyta</taxon>
        <taxon>Spermatophyta</taxon>
        <taxon>Magnoliopsida</taxon>
        <taxon>Liliopsida</taxon>
        <taxon>Liliales</taxon>
        <taxon>Liliaceae</taxon>
        <taxon>Lilium</taxon>
    </lineage>
</organism>
<dbReference type="CDD" id="cd00167">
    <property type="entry name" value="SANT"/>
    <property type="match status" value="2"/>
</dbReference>
<dbReference type="InterPro" id="IPR001005">
    <property type="entry name" value="SANT/Myb"/>
</dbReference>
<evidence type="ECO:0000256" key="2">
    <source>
        <dbReference type="ARBA" id="ARBA00022737"/>
    </source>
</evidence>
<dbReference type="InterPro" id="IPR015495">
    <property type="entry name" value="Myb_TF_plants"/>
</dbReference>
<dbReference type="InterPro" id="IPR009057">
    <property type="entry name" value="Homeodomain-like_sf"/>
</dbReference>
<reference evidence="11" key="1">
    <citation type="journal article" date="2018" name="Mol. Breed.">
        <title>Involvement of a LhMYB18 transcription factor in large anthocyanin spot formation on the flower tepals of the Asiatic hybrid lily (Lilium spp.) cultivar a??Grand Crua??</title>
        <authorList>
            <person name="Yamagishi M."/>
        </authorList>
    </citation>
    <scope>NUCLEOTIDE SEQUENCE</scope>
</reference>
<evidence type="ECO:0000256" key="6">
    <source>
        <dbReference type="ARBA" id="ARBA00023163"/>
    </source>
</evidence>
<keyword evidence="4" id="KW-0238">DNA-binding</keyword>
<proteinExistence type="evidence at transcript level"/>
<feature type="domain" description="Myb-like" evidence="9">
    <location>
        <begin position="68"/>
        <end position="118"/>
    </location>
</feature>
<feature type="domain" description="HTH myb-type" evidence="10">
    <location>
        <begin position="15"/>
        <end position="67"/>
    </location>
</feature>
<dbReference type="EMBL" id="LC218139">
    <property type="protein sequence ID" value="BBB37776.1"/>
    <property type="molecule type" value="mRNA"/>
</dbReference>
<dbReference type="PANTHER" id="PTHR47999">
    <property type="entry name" value="TRANSCRIPTION FACTOR MYB8-RELATED-RELATED"/>
    <property type="match status" value="1"/>
</dbReference>
<sequence>MIVTDSASKSQLRASVSVRKGAWSQVEDELLRSCIEKHGSVRWSKVPQLAGLNRCRKSCRLRWLNYLNPRIKRGTFEEDEDDLIFRLHKLLGNRWSLIAGRLPGRTANDVKNYWNAHLSKKVVTRDNKDGGSSRFATPMRPEPQTIPAREKKTSPVQGQQRKINPATTVEEDRTSWLDLFIAGNEKSHTELFKGHRDAVFPFEDLGGFGKDEGLILEGISRWENMLSDIII</sequence>
<keyword evidence="7" id="KW-0539">Nucleus</keyword>
<protein>
    <submittedName>
        <fullName evidence="11">R2R3-MYB transcription factor</fullName>
    </submittedName>
</protein>
<name>A0A2Z5VKT3_9LILI</name>
<dbReference type="Gene3D" id="1.10.10.60">
    <property type="entry name" value="Homeodomain-like"/>
    <property type="match status" value="2"/>
</dbReference>
<evidence type="ECO:0000256" key="5">
    <source>
        <dbReference type="ARBA" id="ARBA00023159"/>
    </source>
</evidence>
<dbReference type="SMART" id="SM00717">
    <property type="entry name" value="SANT"/>
    <property type="match status" value="2"/>
</dbReference>
<evidence type="ECO:0000259" key="9">
    <source>
        <dbReference type="PROSITE" id="PS50090"/>
    </source>
</evidence>
<feature type="region of interest" description="Disordered" evidence="8">
    <location>
        <begin position="125"/>
        <end position="166"/>
    </location>
</feature>
<evidence type="ECO:0000256" key="7">
    <source>
        <dbReference type="ARBA" id="ARBA00023242"/>
    </source>
</evidence>
<evidence type="ECO:0000256" key="1">
    <source>
        <dbReference type="ARBA" id="ARBA00004123"/>
    </source>
</evidence>
<dbReference type="Pfam" id="PF00249">
    <property type="entry name" value="Myb_DNA-binding"/>
    <property type="match status" value="2"/>
</dbReference>
<gene>
    <name evidence="11" type="primary">MYB16-1</name>
</gene>
<keyword evidence="6" id="KW-0804">Transcription</keyword>
<keyword evidence="5" id="KW-0010">Activator</keyword>
<dbReference type="PANTHER" id="PTHR47999:SF24">
    <property type="entry name" value="TRANSCRIPTION FACTOR MYB90"/>
    <property type="match status" value="1"/>
</dbReference>
<feature type="domain" description="HTH myb-type" evidence="10">
    <location>
        <begin position="68"/>
        <end position="122"/>
    </location>
</feature>
<dbReference type="PROSITE" id="PS51294">
    <property type="entry name" value="HTH_MYB"/>
    <property type="match status" value="2"/>
</dbReference>
<dbReference type="FunFam" id="1.10.10.60:FF:000218">
    <property type="entry name" value="Myb transcription factor"/>
    <property type="match status" value="1"/>
</dbReference>
<evidence type="ECO:0000259" key="10">
    <source>
        <dbReference type="PROSITE" id="PS51294"/>
    </source>
</evidence>
<keyword evidence="2" id="KW-0677">Repeat</keyword>
<dbReference type="AlphaFoldDB" id="A0A2Z5VKT3"/>
<evidence type="ECO:0000256" key="3">
    <source>
        <dbReference type="ARBA" id="ARBA00023015"/>
    </source>
</evidence>
<accession>A0A2Z5VKT3</accession>
<dbReference type="GO" id="GO:0005634">
    <property type="term" value="C:nucleus"/>
    <property type="evidence" value="ECO:0007669"/>
    <property type="project" value="UniProtKB-SubCell"/>
</dbReference>
<dbReference type="PROSITE" id="PS50090">
    <property type="entry name" value="MYB_LIKE"/>
    <property type="match status" value="2"/>
</dbReference>
<evidence type="ECO:0000313" key="11">
    <source>
        <dbReference type="EMBL" id="BBB37776.1"/>
    </source>
</evidence>
<keyword evidence="3" id="KW-0805">Transcription regulation</keyword>
<dbReference type="InterPro" id="IPR017930">
    <property type="entry name" value="Myb_dom"/>
</dbReference>
<feature type="domain" description="Myb-like" evidence="9">
    <location>
        <begin position="15"/>
        <end position="67"/>
    </location>
</feature>